<evidence type="ECO:0000313" key="1">
    <source>
        <dbReference type="EMBL" id="MFD1890316.1"/>
    </source>
</evidence>
<dbReference type="Proteomes" id="UP001597326">
    <property type="component" value="Unassembled WGS sequence"/>
</dbReference>
<evidence type="ECO:0000313" key="2">
    <source>
        <dbReference type="Proteomes" id="UP001597326"/>
    </source>
</evidence>
<keyword evidence="2" id="KW-1185">Reference proteome</keyword>
<gene>
    <name evidence="1" type="ORF">ACFSCS_08995</name>
</gene>
<comment type="caution">
    <text evidence="1">The sequence shown here is derived from an EMBL/GenBank/DDBJ whole genome shotgun (WGS) entry which is preliminary data.</text>
</comment>
<name>A0ABW4RVM1_9ACTN</name>
<organism evidence="1 2">
    <name type="scientific">Luteococcus peritonei</name>
    <dbReference type="NCBI Taxonomy" id="88874"/>
    <lineage>
        <taxon>Bacteria</taxon>
        <taxon>Bacillati</taxon>
        <taxon>Actinomycetota</taxon>
        <taxon>Actinomycetes</taxon>
        <taxon>Propionibacteriales</taxon>
        <taxon>Propionibacteriaceae</taxon>
        <taxon>Luteococcus</taxon>
    </lineage>
</organism>
<reference evidence="2" key="1">
    <citation type="journal article" date="2019" name="Int. J. Syst. Evol. Microbiol.">
        <title>The Global Catalogue of Microorganisms (GCM) 10K type strain sequencing project: providing services to taxonomists for standard genome sequencing and annotation.</title>
        <authorList>
            <consortium name="The Broad Institute Genomics Platform"/>
            <consortium name="The Broad Institute Genome Sequencing Center for Infectious Disease"/>
            <person name="Wu L."/>
            <person name="Ma J."/>
        </authorList>
    </citation>
    <scope>NUCLEOTIDE SEQUENCE [LARGE SCALE GENOMIC DNA]</scope>
    <source>
        <strain evidence="2">CAIM 431</strain>
    </source>
</reference>
<dbReference type="RefSeq" id="WP_343873332.1">
    <property type="nucleotide sequence ID" value="NZ_BAAAIX010000015.1"/>
</dbReference>
<proteinExistence type="predicted"/>
<accession>A0ABW4RVM1</accession>
<dbReference type="EMBL" id="JBHUFZ010000018">
    <property type="protein sequence ID" value="MFD1890316.1"/>
    <property type="molecule type" value="Genomic_DNA"/>
</dbReference>
<sequence>MIAVMPAPFEDAEKPRFVWIEAAYVSPESSTLWQFFETLDRAAEELDSRPEQFVHADNV</sequence>
<protein>
    <submittedName>
        <fullName evidence="1">Uncharacterized protein</fullName>
    </submittedName>
</protein>